<dbReference type="OrthoDB" id="3693176at2"/>
<comment type="caution">
    <text evidence="1">The sequence shown here is derived from an EMBL/GenBank/DDBJ whole genome shotgun (WGS) entry which is preliminary data.</text>
</comment>
<accession>A0A5N5W2U2</accession>
<gene>
    <name evidence="1" type="ORF">FRZ00_24345</name>
</gene>
<dbReference type="Proteomes" id="UP000327000">
    <property type="component" value="Unassembled WGS sequence"/>
</dbReference>
<evidence type="ECO:0000313" key="2">
    <source>
        <dbReference type="Proteomes" id="UP000327000"/>
    </source>
</evidence>
<dbReference type="EMBL" id="VOKX01000098">
    <property type="protein sequence ID" value="KAB7837008.1"/>
    <property type="molecule type" value="Genomic_DNA"/>
</dbReference>
<organism evidence="1 2">
    <name type="scientific">Streptomyces mobaraensis</name>
    <name type="common">Streptoverticillium mobaraense</name>
    <dbReference type="NCBI Taxonomy" id="35621"/>
    <lineage>
        <taxon>Bacteria</taxon>
        <taxon>Bacillati</taxon>
        <taxon>Actinomycetota</taxon>
        <taxon>Actinomycetes</taxon>
        <taxon>Kitasatosporales</taxon>
        <taxon>Streptomycetaceae</taxon>
        <taxon>Streptomyces</taxon>
    </lineage>
</organism>
<evidence type="ECO:0000313" key="1">
    <source>
        <dbReference type="EMBL" id="KAB7837008.1"/>
    </source>
</evidence>
<sequence length="163" mass="16916">MSAEPPLPPAASTEQRTVTAAVTEAVTYAAPCPDCGAVTDHHGVQTLLPDGRLRWDVESTCAACGSAFAACGGEPPGERRDQMLAAHGPAKLRIRTPPPTAAVIMRVLRATLGVDLASASARALSRRVLDGDCWGTLPETELLARRLRASGIDAVAERIPAAG</sequence>
<keyword evidence="2" id="KW-1185">Reference proteome</keyword>
<name>A0A5N5W2U2_STRMB</name>
<proteinExistence type="predicted"/>
<reference evidence="1 2" key="1">
    <citation type="journal article" date="2019" name="Microb. Cell Fact.">
        <title>Exploring novel herbicidin analogues by transcriptional regulator overexpression and MS/MS molecular networking.</title>
        <authorList>
            <person name="Shi Y."/>
            <person name="Gu R."/>
            <person name="Li Y."/>
            <person name="Wang X."/>
            <person name="Ren W."/>
            <person name="Li X."/>
            <person name="Wang L."/>
            <person name="Xie Y."/>
            <person name="Hong B."/>
        </authorList>
    </citation>
    <scope>NUCLEOTIDE SEQUENCE [LARGE SCALE GENOMIC DNA]</scope>
    <source>
        <strain evidence="1 2">US-43</strain>
    </source>
</reference>
<protein>
    <submittedName>
        <fullName evidence="1">Uncharacterized protein</fullName>
    </submittedName>
</protein>
<dbReference type="AlphaFoldDB" id="A0A5N5W2U2"/>